<gene>
    <name evidence="6" type="primary">cysQ</name>
    <name evidence="8" type="ORF">OP8BY_1152</name>
</gene>
<feature type="binding site" evidence="6">
    <location>
        <begin position="82"/>
        <end position="85"/>
    </location>
    <ligand>
        <name>substrate</name>
    </ligand>
</feature>
<keyword evidence="2 6" id="KW-1003">Cell membrane</keyword>
<dbReference type="HAMAP" id="MF_02095">
    <property type="entry name" value="CysQ"/>
    <property type="match status" value="1"/>
</dbReference>
<keyword evidence="6 7" id="KW-0479">Metal-binding</keyword>
<feature type="binding site" evidence="6">
    <location>
        <position position="60"/>
    </location>
    <ligand>
        <name>Mg(2+)</name>
        <dbReference type="ChEBI" id="CHEBI:18420"/>
        <label>1</label>
    </ligand>
</feature>
<evidence type="ECO:0000313" key="9">
    <source>
        <dbReference type="Proteomes" id="UP000257323"/>
    </source>
</evidence>
<feature type="binding site" evidence="6">
    <location>
        <position position="60"/>
    </location>
    <ligand>
        <name>substrate</name>
    </ligand>
</feature>
<feature type="binding site" evidence="6">
    <location>
        <position position="231"/>
    </location>
    <ligand>
        <name>Mg(2+)</name>
        <dbReference type="ChEBI" id="CHEBI:18420"/>
        <label>2</label>
    </ligand>
</feature>
<evidence type="ECO:0000256" key="2">
    <source>
        <dbReference type="ARBA" id="ARBA00022475"/>
    </source>
</evidence>
<dbReference type="PRINTS" id="PR00377">
    <property type="entry name" value="IMPHPHTASES"/>
</dbReference>
<evidence type="ECO:0000256" key="4">
    <source>
        <dbReference type="ARBA" id="ARBA00022801"/>
    </source>
</evidence>
<dbReference type="SUPFAM" id="SSF56655">
    <property type="entry name" value="Carbohydrate phosphatase"/>
    <property type="match status" value="1"/>
</dbReference>
<dbReference type="GO" id="GO:0008441">
    <property type="term" value="F:3'(2'),5'-bisphosphate nucleotidase activity"/>
    <property type="evidence" value="ECO:0007669"/>
    <property type="project" value="UniProtKB-UniRule"/>
</dbReference>
<feature type="binding site" evidence="7">
    <location>
        <position position="80"/>
    </location>
    <ligand>
        <name>Mg(2+)</name>
        <dbReference type="ChEBI" id="CHEBI:18420"/>
        <label>1</label>
        <note>catalytic</note>
    </ligand>
</feature>
<dbReference type="Pfam" id="PF00459">
    <property type="entry name" value="Inositol_P"/>
    <property type="match status" value="1"/>
</dbReference>
<dbReference type="NCBIfam" id="TIGR01331">
    <property type="entry name" value="bisphos_cysQ"/>
    <property type="match status" value="1"/>
</dbReference>
<keyword evidence="3" id="KW-0997">Cell inner membrane</keyword>
<dbReference type="PANTHER" id="PTHR43028:SF5">
    <property type="entry name" value="3'(2'),5'-BISPHOSPHATE NUCLEOTIDASE 1"/>
    <property type="match status" value="1"/>
</dbReference>
<dbReference type="Gene3D" id="3.40.190.80">
    <property type="match status" value="1"/>
</dbReference>
<evidence type="ECO:0000256" key="7">
    <source>
        <dbReference type="PIRSR" id="PIRSR600760-2"/>
    </source>
</evidence>
<evidence type="ECO:0000256" key="1">
    <source>
        <dbReference type="ARBA" id="ARBA00005289"/>
    </source>
</evidence>
<accession>A0A3E2BJX0</accession>
<dbReference type="GO" id="GO:0046854">
    <property type="term" value="P:phosphatidylinositol phosphate biosynthetic process"/>
    <property type="evidence" value="ECO:0007669"/>
    <property type="project" value="InterPro"/>
</dbReference>
<feature type="binding site" evidence="7">
    <location>
        <position position="60"/>
    </location>
    <ligand>
        <name>Mg(2+)</name>
        <dbReference type="ChEBI" id="CHEBI:18420"/>
        <label>1</label>
        <note>catalytic</note>
    </ligand>
</feature>
<evidence type="ECO:0000256" key="5">
    <source>
        <dbReference type="ARBA" id="ARBA00023136"/>
    </source>
</evidence>
<evidence type="ECO:0000256" key="3">
    <source>
        <dbReference type="ARBA" id="ARBA00022519"/>
    </source>
</evidence>
<feature type="binding site" evidence="6">
    <location>
        <position position="231"/>
    </location>
    <ligand>
        <name>substrate</name>
    </ligand>
</feature>
<evidence type="ECO:0000256" key="6">
    <source>
        <dbReference type="HAMAP-Rule" id="MF_02095"/>
    </source>
</evidence>
<keyword evidence="4 6" id="KW-0378">Hydrolase</keyword>
<dbReference type="AlphaFoldDB" id="A0A3E2BJX0"/>
<feature type="binding site" evidence="6">
    <location>
        <position position="82"/>
    </location>
    <ligand>
        <name>Mg(2+)</name>
        <dbReference type="ChEBI" id="CHEBI:18420"/>
        <label>1</label>
    </ligand>
</feature>
<protein>
    <recommendedName>
        <fullName evidence="6">3'(2'),5'-bisphosphate nucleotidase CysQ</fullName>
        <ecNumber evidence="6">3.1.3.7</ecNumber>
    </recommendedName>
    <alternativeName>
        <fullName evidence="6">3'(2'),5-bisphosphonucleoside 3'(2')-phosphohydrolase</fullName>
    </alternativeName>
    <alternativeName>
        <fullName evidence="6">3'-phosphoadenosine 5'-phosphate phosphatase</fullName>
        <shortName evidence="6">PAP phosphatase</shortName>
    </alternativeName>
</protein>
<evidence type="ECO:0000313" key="8">
    <source>
        <dbReference type="EMBL" id="RFT14952.1"/>
    </source>
</evidence>
<sequence length="275" mass="30990">MELIRQAGEKILEIYNGLEADWDVRLKEDRTPVTEADRISNRIITEGLRQLFPDIPLISEENRQIPYEIRQNCEYCWLLDPLDGTKEFLGRNGEFTVNLALIHRGQPVAGFISVPCKGLFYYAIRGEGAYKIEWDTATGKKGNSGQPGDHKGPLDMALEHKVKLRAAEFSLDEPGLAVVASRSHFDEGTRKFIEGLNQPRLTNRGSSLKFMMLAEGQAHLYPRLGRTMEWDTAAGQAILEEAGGQVLEFYSRHPLTYNKESLVNPPFLATGKIKK</sequence>
<comment type="similarity">
    <text evidence="1 6">Belongs to the inositol monophosphatase superfamily. CysQ family.</text>
</comment>
<comment type="subcellular location">
    <subcellularLocation>
        <location evidence="6">Cell membrane</location>
        <topology evidence="6">Peripheral membrane protein</topology>
        <orientation evidence="6">Cytoplasmic side</orientation>
    </subcellularLocation>
</comment>
<keyword evidence="6 7" id="KW-0460">Magnesium</keyword>
<organism evidence="8 9">
    <name type="scientific">Candidatus Saccharicenans subterraneus</name>
    <dbReference type="NCBI Taxonomy" id="2508984"/>
    <lineage>
        <taxon>Bacteria</taxon>
        <taxon>Candidatus Aminicenantota</taxon>
        <taxon>Candidatus Aminicenantia</taxon>
        <taxon>Candidatus Aminicenantales</taxon>
        <taxon>Candidatus Saccharicenantaceae</taxon>
        <taxon>Candidatus Saccharicenans</taxon>
    </lineage>
</organism>
<dbReference type="Proteomes" id="UP000257323">
    <property type="component" value="Unassembled WGS sequence"/>
</dbReference>
<dbReference type="InterPro" id="IPR020550">
    <property type="entry name" value="Inositol_monophosphatase_CS"/>
</dbReference>
<feature type="binding site" evidence="6">
    <location>
        <position position="80"/>
    </location>
    <ligand>
        <name>Mg(2+)</name>
        <dbReference type="ChEBI" id="CHEBI:18420"/>
        <label>1</label>
    </ligand>
</feature>
<comment type="function">
    <text evidence="6">Converts adenosine-3',5'-bisphosphate (PAP) to AMP.</text>
</comment>
<keyword evidence="5 6" id="KW-0472">Membrane</keyword>
<dbReference type="EC" id="3.1.3.7" evidence="6"/>
<dbReference type="Gene3D" id="3.30.540.10">
    <property type="entry name" value="Fructose-1,6-Bisphosphatase, subunit A, domain 1"/>
    <property type="match status" value="1"/>
</dbReference>
<dbReference type="PANTHER" id="PTHR43028">
    <property type="entry name" value="3'(2'),5'-BISPHOSPHATE NUCLEOTIDASE 1"/>
    <property type="match status" value="1"/>
</dbReference>
<feature type="binding site" evidence="7">
    <location>
        <position position="83"/>
    </location>
    <ligand>
        <name>Mg(2+)</name>
        <dbReference type="ChEBI" id="CHEBI:18420"/>
        <label>1</label>
        <note>catalytic</note>
    </ligand>
</feature>
<proteinExistence type="inferred from homology"/>
<dbReference type="GO" id="GO:0000287">
    <property type="term" value="F:magnesium ion binding"/>
    <property type="evidence" value="ECO:0007669"/>
    <property type="project" value="UniProtKB-UniRule"/>
</dbReference>
<name>A0A3E2BJX0_9BACT</name>
<dbReference type="InterPro" id="IPR050725">
    <property type="entry name" value="CysQ/Inositol_MonoPase"/>
</dbReference>
<dbReference type="GO" id="GO:0005886">
    <property type="term" value="C:plasma membrane"/>
    <property type="evidence" value="ECO:0007669"/>
    <property type="project" value="UniProtKB-SubCell"/>
</dbReference>
<dbReference type="GO" id="GO:0050427">
    <property type="term" value="P:3'-phosphoadenosine 5'-phosphosulfate metabolic process"/>
    <property type="evidence" value="ECO:0007669"/>
    <property type="project" value="TreeGrafter"/>
</dbReference>
<comment type="cofactor">
    <cofactor evidence="6 7">
        <name>Mg(2+)</name>
        <dbReference type="ChEBI" id="CHEBI:18420"/>
    </cofactor>
</comment>
<feature type="binding site" evidence="7">
    <location>
        <position position="231"/>
    </location>
    <ligand>
        <name>Mg(2+)</name>
        <dbReference type="ChEBI" id="CHEBI:18420"/>
        <label>1</label>
        <note>catalytic</note>
    </ligand>
</feature>
<feature type="binding site" evidence="6">
    <location>
        <position position="80"/>
    </location>
    <ligand>
        <name>Mg(2+)</name>
        <dbReference type="ChEBI" id="CHEBI:18420"/>
        <label>2</label>
    </ligand>
</feature>
<feature type="binding site" evidence="7">
    <location>
        <position position="82"/>
    </location>
    <ligand>
        <name>Mg(2+)</name>
        <dbReference type="ChEBI" id="CHEBI:18420"/>
        <label>1</label>
        <note>catalytic</note>
    </ligand>
</feature>
<dbReference type="GO" id="GO:0000103">
    <property type="term" value="P:sulfate assimilation"/>
    <property type="evidence" value="ECO:0007669"/>
    <property type="project" value="TreeGrafter"/>
</dbReference>
<dbReference type="InterPro" id="IPR000760">
    <property type="entry name" value="Inositol_monophosphatase-like"/>
</dbReference>
<dbReference type="CDD" id="cd01638">
    <property type="entry name" value="CysQ"/>
    <property type="match status" value="1"/>
</dbReference>
<dbReference type="InterPro" id="IPR006240">
    <property type="entry name" value="CysQ"/>
</dbReference>
<reference evidence="8 9" key="1">
    <citation type="submission" date="2018-08" db="EMBL/GenBank/DDBJ databases">
        <title>Genome analysis of the thermophilic bacterium of the candidate phylum Aminicenantes from deep subsurface aquifer revealed its physiology and ecological role.</title>
        <authorList>
            <person name="Kadnikov V.V."/>
            <person name="Mardanov A.V."/>
            <person name="Beletsky A.V."/>
            <person name="Karnachuk O.V."/>
            <person name="Ravin N.V."/>
        </authorList>
    </citation>
    <scope>NUCLEOTIDE SEQUENCE [LARGE SCALE GENOMIC DNA]</scope>
    <source>
        <strain evidence="8">BY38</strain>
    </source>
</reference>
<comment type="catalytic activity">
    <reaction evidence="6">
        <text>adenosine 3',5'-bisphosphate + H2O = AMP + phosphate</text>
        <dbReference type="Rhea" id="RHEA:10040"/>
        <dbReference type="ChEBI" id="CHEBI:15377"/>
        <dbReference type="ChEBI" id="CHEBI:43474"/>
        <dbReference type="ChEBI" id="CHEBI:58343"/>
        <dbReference type="ChEBI" id="CHEBI:456215"/>
        <dbReference type="EC" id="3.1.3.7"/>
    </reaction>
</comment>
<comment type="caution">
    <text evidence="8">The sequence shown here is derived from an EMBL/GenBank/DDBJ whole genome shotgun (WGS) entry which is preliminary data.</text>
</comment>
<feature type="binding site" evidence="6">
    <location>
        <position position="83"/>
    </location>
    <ligand>
        <name>Mg(2+)</name>
        <dbReference type="ChEBI" id="CHEBI:18420"/>
        <label>2</label>
    </ligand>
</feature>
<dbReference type="PROSITE" id="PS00630">
    <property type="entry name" value="IMP_2"/>
    <property type="match status" value="1"/>
</dbReference>
<dbReference type="EMBL" id="QUAH01000015">
    <property type="protein sequence ID" value="RFT14952.1"/>
    <property type="molecule type" value="Genomic_DNA"/>
</dbReference>